<dbReference type="GeneID" id="47555952"/>
<reference evidence="2 3" key="1">
    <citation type="journal article" date="2020" name="Front. Microbiol.">
        <title>Genetic Organization of the aprX-lipA2 Operon Affects the Proteolytic Potential of Pseudomonas Species in Milk.</title>
        <authorList>
            <person name="Maier C."/>
            <person name="Huptas C."/>
            <person name="von Neubeck M."/>
            <person name="Scherer S."/>
            <person name="Wenning M."/>
            <person name="Lucking G."/>
        </authorList>
    </citation>
    <scope>NUCLEOTIDE SEQUENCE [LARGE SCALE GENOMIC DNA]</scope>
    <source>
        <strain evidence="2 3">WS 4671</strain>
    </source>
</reference>
<evidence type="ECO:0000313" key="3">
    <source>
        <dbReference type="Proteomes" id="UP000552560"/>
    </source>
</evidence>
<proteinExistence type="predicted"/>
<dbReference type="AlphaFoldDB" id="A0A0R3A4K6"/>
<evidence type="ECO:0000313" key="2">
    <source>
        <dbReference type="EMBL" id="NMX98520.1"/>
    </source>
</evidence>
<comment type="caution">
    <text evidence="2">The sequence shown here is derived from an EMBL/GenBank/DDBJ whole genome shotgun (WGS) entry which is preliminary data.</text>
</comment>
<dbReference type="RefSeq" id="WP_046383925.1">
    <property type="nucleotide sequence ID" value="NZ_CBDFBJ010000099.1"/>
</dbReference>
<evidence type="ECO:0000256" key="1">
    <source>
        <dbReference type="SAM" id="Phobius"/>
    </source>
</evidence>
<organism evidence="2 3">
    <name type="scientific">Pseudomonas veronii</name>
    <dbReference type="NCBI Taxonomy" id="76761"/>
    <lineage>
        <taxon>Bacteria</taxon>
        <taxon>Pseudomonadati</taxon>
        <taxon>Pseudomonadota</taxon>
        <taxon>Gammaproteobacteria</taxon>
        <taxon>Pseudomonadales</taxon>
        <taxon>Pseudomonadaceae</taxon>
        <taxon>Pseudomonas</taxon>
    </lineage>
</organism>
<protein>
    <submittedName>
        <fullName evidence="2">Uncharacterized protein</fullName>
    </submittedName>
</protein>
<gene>
    <name evidence="2" type="ORF">HBO43_18110</name>
</gene>
<sequence>MNIKQKLILAFAVIASLPVILVAVLIILNVHEVLHRADHDRVVSRHWEGLTPRNQTVGGGLPPMAEEQPAYL</sequence>
<dbReference type="KEGG" id="pvr:PverR02_12410"/>
<dbReference type="EMBL" id="JAAQWE010000017">
    <property type="protein sequence ID" value="NMX98520.1"/>
    <property type="molecule type" value="Genomic_DNA"/>
</dbReference>
<dbReference type="Proteomes" id="UP000552560">
    <property type="component" value="Unassembled WGS sequence"/>
</dbReference>
<keyword evidence="1" id="KW-1133">Transmembrane helix</keyword>
<feature type="transmembrane region" description="Helical" evidence="1">
    <location>
        <begin position="7"/>
        <end position="28"/>
    </location>
</feature>
<keyword evidence="1" id="KW-0472">Membrane</keyword>
<keyword evidence="1" id="KW-0812">Transmembrane</keyword>
<accession>A0A0R3A4K6</accession>
<name>A0A0R3A4K6_PSEVE</name>